<keyword evidence="5" id="KW-1003">Cell membrane</keyword>
<dbReference type="PROSITE" id="PS51012">
    <property type="entry name" value="ABC_TM2"/>
    <property type="match status" value="1"/>
</dbReference>
<dbReference type="InterPro" id="IPR047817">
    <property type="entry name" value="ABC2_TM_bact-type"/>
</dbReference>
<proteinExistence type="inferred from homology"/>
<dbReference type="Pfam" id="PF01061">
    <property type="entry name" value="ABC2_membrane"/>
    <property type="match status" value="1"/>
</dbReference>
<dbReference type="Proteomes" id="UP001500839">
    <property type="component" value="Unassembled WGS sequence"/>
</dbReference>
<dbReference type="PANTHER" id="PTHR43229:SF2">
    <property type="entry name" value="NODULATION PROTEIN J"/>
    <property type="match status" value="1"/>
</dbReference>
<evidence type="ECO:0000256" key="4">
    <source>
        <dbReference type="ARBA" id="ARBA00023136"/>
    </source>
</evidence>
<feature type="domain" description="ABC transmembrane type-2" evidence="7">
    <location>
        <begin position="96"/>
        <end position="332"/>
    </location>
</feature>
<evidence type="ECO:0000256" key="3">
    <source>
        <dbReference type="ARBA" id="ARBA00022989"/>
    </source>
</evidence>
<reference evidence="9" key="1">
    <citation type="journal article" date="2019" name="Int. J. Syst. Evol. Microbiol.">
        <title>The Global Catalogue of Microorganisms (GCM) 10K type strain sequencing project: providing services to taxonomists for standard genome sequencing and annotation.</title>
        <authorList>
            <consortium name="The Broad Institute Genomics Platform"/>
            <consortium name="The Broad Institute Genome Sequencing Center for Infectious Disease"/>
            <person name="Wu L."/>
            <person name="Ma J."/>
        </authorList>
    </citation>
    <scope>NUCLEOTIDE SEQUENCE [LARGE SCALE GENOMIC DNA]</scope>
    <source>
        <strain evidence="9">JCM 18542</strain>
    </source>
</reference>
<dbReference type="InterPro" id="IPR013525">
    <property type="entry name" value="ABC2_TM"/>
</dbReference>
<feature type="compositionally biased region" description="Low complexity" evidence="6">
    <location>
        <begin position="32"/>
        <end position="49"/>
    </location>
</feature>
<evidence type="ECO:0000313" key="8">
    <source>
        <dbReference type="EMBL" id="GAA4807092.1"/>
    </source>
</evidence>
<dbReference type="PANTHER" id="PTHR43229">
    <property type="entry name" value="NODULATION PROTEIN J"/>
    <property type="match status" value="1"/>
</dbReference>
<evidence type="ECO:0000313" key="9">
    <source>
        <dbReference type="Proteomes" id="UP001500839"/>
    </source>
</evidence>
<evidence type="ECO:0000256" key="1">
    <source>
        <dbReference type="ARBA" id="ARBA00004141"/>
    </source>
</evidence>
<evidence type="ECO:0000259" key="7">
    <source>
        <dbReference type="PROSITE" id="PS51012"/>
    </source>
</evidence>
<keyword evidence="5" id="KW-0813">Transport</keyword>
<feature type="transmembrane region" description="Helical" evidence="5">
    <location>
        <begin position="96"/>
        <end position="116"/>
    </location>
</feature>
<comment type="similarity">
    <text evidence="5">Belongs to the ABC-2 integral membrane protein family.</text>
</comment>
<sequence>MTKLESLATHTADRDERAPGERPPADTGPDEGSTAGGSTTAGMDGSTAGPVPDDDGDATDVAAHLRAAEGHRIRRMFTDSAVIAFRNILTIRRVPTLLVSATVQPLMFVVLFAYVFGASLGGGEYREFLMAGIFTQTVVFNAAFTTVGLSGDLQHGLIDRFRSLPMSRLAVVLGRTVSDFAVNAISVIVMVGCGYLIGWRITGGVGAALAAFGILALFAFAMSWVGVLTGLLARSVEVAQSVGFLWMFPLTFISSAFISAQSLPGPLRAIAEWNPITAVATSGRQLFGNPAPPDFPVASGWSADNASMYALLCAVVIIVVFATLSLLSYRRVARA</sequence>
<keyword evidence="9" id="KW-1185">Reference proteome</keyword>
<feature type="transmembrane region" description="Helical" evidence="5">
    <location>
        <begin position="244"/>
        <end position="263"/>
    </location>
</feature>
<name>A0ABP9CF81_9ACTN</name>
<keyword evidence="3 5" id="KW-1133">Transmembrane helix</keyword>
<protein>
    <recommendedName>
        <fullName evidence="5">Transport permease protein</fullName>
    </recommendedName>
</protein>
<feature type="transmembrane region" description="Helical" evidence="5">
    <location>
        <begin position="209"/>
        <end position="232"/>
    </location>
</feature>
<feature type="transmembrane region" description="Helical" evidence="5">
    <location>
        <begin position="128"/>
        <end position="151"/>
    </location>
</feature>
<evidence type="ECO:0000256" key="5">
    <source>
        <dbReference type="RuleBase" id="RU361157"/>
    </source>
</evidence>
<comment type="subcellular location">
    <subcellularLocation>
        <location evidence="5">Cell membrane</location>
        <topology evidence="5">Multi-pass membrane protein</topology>
    </subcellularLocation>
    <subcellularLocation>
        <location evidence="1">Membrane</location>
        <topology evidence="1">Multi-pass membrane protein</topology>
    </subcellularLocation>
</comment>
<organism evidence="8 9">
    <name type="scientific">Tomitella cavernea</name>
    <dbReference type="NCBI Taxonomy" id="1387982"/>
    <lineage>
        <taxon>Bacteria</taxon>
        <taxon>Bacillati</taxon>
        <taxon>Actinomycetota</taxon>
        <taxon>Actinomycetes</taxon>
        <taxon>Mycobacteriales</taxon>
        <taxon>Tomitella</taxon>
    </lineage>
</organism>
<feature type="transmembrane region" description="Helical" evidence="5">
    <location>
        <begin position="308"/>
        <end position="329"/>
    </location>
</feature>
<accession>A0ABP9CF81</accession>
<dbReference type="InterPro" id="IPR051784">
    <property type="entry name" value="Nod_factor_ABC_transporter"/>
</dbReference>
<feature type="transmembrane region" description="Helical" evidence="5">
    <location>
        <begin position="172"/>
        <end position="197"/>
    </location>
</feature>
<evidence type="ECO:0000256" key="6">
    <source>
        <dbReference type="SAM" id="MobiDB-lite"/>
    </source>
</evidence>
<comment type="caution">
    <text evidence="8">The sequence shown here is derived from an EMBL/GenBank/DDBJ whole genome shotgun (WGS) entry which is preliminary data.</text>
</comment>
<evidence type="ECO:0000256" key="2">
    <source>
        <dbReference type="ARBA" id="ARBA00022692"/>
    </source>
</evidence>
<gene>
    <name evidence="8" type="ORF">GCM10023353_08060</name>
</gene>
<feature type="compositionally biased region" description="Basic and acidic residues" evidence="6">
    <location>
        <begin position="11"/>
        <end position="24"/>
    </location>
</feature>
<dbReference type="RefSeq" id="WP_307810631.1">
    <property type="nucleotide sequence ID" value="NZ_BAABKQ010000001.1"/>
</dbReference>
<keyword evidence="2 5" id="KW-0812">Transmembrane</keyword>
<keyword evidence="4 5" id="KW-0472">Membrane</keyword>
<feature type="region of interest" description="Disordered" evidence="6">
    <location>
        <begin position="1"/>
        <end position="58"/>
    </location>
</feature>
<dbReference type="EMBL" id="BAABKQ010000001">
    <property type="protein sequence ID" value="GAA4807092.1"/>
    <property type="molecule type" value="Genomic_DNA"/>
</dbReference>